<feature type="domain" description="MCM AAA-lid" evidence="2">
    <location>
        <begin position="53"/>
        <end position="95"/>
    </location>
</feature>
<feature type="compositionally biased region" description="Basic and acidic residues" evidence="1">
    <location>
        <begin position="131"/>
        <end position="144"/>
    </location>
</feature>
<sequence length="500" mass="54338">MKFSAQEAGKLFVSARQDELGSVRSRIKENQSNQQGQKNEVDQWDSAIGGGAAFRMTARQLESLTRLSEAIAKVYLDTEIKEMHVREAFGLLKASVVHVQEKRDEFIVNAQDVGADDDNDNGNDDGSGSGKGDDHQQGNKKNDIGQDSFDEDDDEDKKGKKKKQRKGSRMLKDSESETPKKKNKQKNISSSQLSTQAPTQDQSQQNLLLSSQVDAPSSQISGQPSSDDPLHSLGLGSDVGIGSTKSSSAKSAPSLGVPLSSQVLSSGVWQGSEGQSAGKKSGSLSSSQQSAGGAKQQRQRRNEQQTLGSTLADFEYRGDEESKTVVQKGKEAGTVKVSMSAKHVQTLQQLLIYACNTLTTGKTAETADEAVKPAVGVRQGDVVDWIIQECARDKAALAGGWNEDSQSQTRDESAESLTVSAEEQARRDEEVAAMVDSAELKKMRVELRVVLDDMLEREQGVVLLSEGKKKSSKTEQKLEKDERIIALVENQNMDTFLHNE</sequence>
<dbReference type="OrthoDB" id="1744952at2759"/>
<feature type="compositionally biased region" description="Low complexity" evidence="1">
    <location>
        <begin position="274"/>
        <end position="296"/>
    </location>
</feature>
<reference evidence="3 4" key="1">
    <citation type="submission" date="2019-03" db="EMBL/GenBank/DDBJ databases">
        <title>Single cell metagenomics reveals metabolic interactions within the superorganism composed of flagellate Streblomastix strix and complex community of Bacteroidetes bacteria on its surface.</title>
        <authorList>
            <person name="Treitli S.C."/>
            <person name="Kolisko M."/>
            <person name="Husnik F."/>
            <person name="Keeling P."/>
            <person name="Hampl V."/>
        </authorList>
    </citation>
    <scope>NUCLEOTIDE SEQUENCE [LARGE SCALE GENOMIC DNA]</scope>
    <source>
        <strain evidence="3">ST1C</strain>
    </source>
</reference>
<dbReference type="Gene3D" id="3.40.50.300">
    <property type="entry name" value="P-loop containing nucleotide triphosphate hydrolases"/>
    <property type="match status" value="1"/>
</dbReference>
<dbReference type="InterPro" id="IPR031327">
    <property type="entry name" value="MCM"/>
</dbReference>
<feature type="compositionally biased region" description="Low complexity" evidence="1">
    <location>
        <begin position="186"/>
        <end position="212"/>
    </location>
</feature>
<dbReference type="EMBL" id="SNRW01013688">
    <property type="protein sequence ID" value="KAA6372322.1"/>
    <property type="molecule type" value="Genomic_DNA"/>
</dbReference>
<organism evidence="3 4">
    <name type="scientific">Streblomastix strix</name>
    <dbReference type="NCBI Taxonomy" id="222440"/>
    <lineage>
        <taxon>Eukaryota</taxon>
        <taxon>Metamonada</taxon>
        <taxon>Preaxostyla</taxon>
        <taxon>Oxymonadida</taxon>
        <taxon>Streblomastigidae</taxon>
        <taxon>Streblomastix</taxon>
    </lineage>
</organism>
<dbReference type="GO" id="GO:0005634">
    <property type="term" value="C:nucleus"/>
    <property type="evidence" value="ECO:0007669"/>
    <property type="project" value="TreeGrafter"/>
</dbReference>
<proteinExistence type="predicted"/>
<feature type="compositionally biased region" description="Polar residues" evidence="1">
    <location>
        <begin position="259"/>
        <end position="273"/>
    </location>
</feature>
<dbReference type="InterPro" id="IPR041562">
    <property type="entry name" value="MCM_lid"/>
</dbReference>
<gene>
    <name evidence="3" type="ORF">EZS28_032150</name>
</gene>
<feature type="region of interest" description="Disordered" evidence="1">
    <location>
        <begin position="108"/>
        <end position="310"/>
    </location>
</feature>
<feature type="compositionally biased region" description="Basic and acidic residues" evidence="1">
    <location>
        <begin position="170"/>
        <end position="180"/>
    </location>
</feature>
<dbReference type="PANTHER" id="PTHR11630">
    <property type="entry name" value="DNA REPLICATION LICENSING FACTOR MCM FAMILY MEMBER"/>
    <property type="match status" value="1"/>
</dbReference>
<evidence type="ECO:0000313" key="3">
    <source>
        <dbReference type="EMBL" id="KAA6372322.1"/>
    </source>
</evidence>
<dbReference type="GO" id="GO:1902969">
    <property type="term" value="P:mitotic DNA replication"/>
    <property type="evidence" value="ECO:0007669"/>
    <property type="project" value="TreeGrafter"/>
</dbReference>
<evidence type="ECO:0000259" key="2">
    <source>
        <dbReference type="Pfam" id="PF17855"/>
    </source>
</evidence>
<name>A0A5J4UQK8_9EUKA</name>
<dbReference type="AlphaFoldDB" id="A0A5J4UQK8"/>
<dbReference type="GO" id="GO:0003697">
    <property type="term" value="F:single-stranded DNA binding"/>
    <property type="evidence" value="ECO:0007669"/>
    <property type="project" value="TreeGrafter"/>
</dbReference>
<dbReference type="PANTHER" id="PTHR11630:SF43">
    <property type="entry name" value="DNA REPLICATION LICENSING FACTOR MCM6"/>
    <property type="match status" value="1"/>
</dbReference>
<feature type="compositionally biased region" description="Basic residues" evidence="1">
    <location>
        <begin position="159"/>
        <end position="169"/>
    </location>
</feature>
<protein>
    <recommendedName>
        <fullName evidence="2">MCM AAA-lid domain-containing protein</fullName>
    </recommendedName>
</protein>
<comment type="caution">
    <text evidence="3">The sequence shown here is derived from an EMBL/GenBank/DDBJ whole genome shotgun (WGS) entry which is preliminary data.</text>
</comment>
<evidence type="ECO:0000256" key="1">
    <source>
        <dbReference type="SAM" id="MobiDB-lite"/>
    </source>
</evidence>
<dbReference type="Pfam" id="PF17855">
    <property type="entry name" value="MCM_lid"/>
    <property type="match status" value="1"/>
</dbReference>
<feature type="compositionally biased region" description="Acidic residues" evidence="1">
    <location>
        <begin position="114"/>
        <end position="123"/>
    </location>
</feature>
<feature type="compositionally biased region" description="Low complexity" evidence="1">
    <location>
        <begin position="243"/>
        <end position="254"/>
    </location>
</feature>
<dbReference type="GO" id="GO:0000727">
    <property type="term" value="P:double-strand break repair via break-induced replication"/>
    <property type="evidence" value="ECO:0007669"/>
    <property type="project" value="TreeGrafter"/>
</dbReference>
<feature type="compositionally biased region" description="Polar residues" evidence="1">
    <location>
        <begin position="213"/>
        <end position="226"/>
    </location>
</feature>
<dbReference type="Proteomes" id="UP000324800">
    <property type="component" value="Unassembled WGS sequence"/>
</dbReference>
<dbReference type="GO" id="GO:0042555">
    <property type="term" value="C:MCM complex"/>
    <property type="evidence" value="ECO:0007669"/>
    <property type="project" value="TreeGrafter"/>
</dbReference>
<dbReference type="GO" id="GO:0005524">
    <property type="term" value="F:ATP binding"/>
    <property type="evidence" value="ECO:0007669"/>
    <property type="project" value="InterPro"/>
</dbReference>
<dbReference type="InterPro" id="IPR027417">
    <property type="entry name" value="P-loop_NTPase"/>
</dbReference>
<feature type="region of interest" description="Disordered" evidence="1">
    <location>
        <begin position="397"/>
        <end position="423"/>
    </location>
</feature>
<evidence type="ECO:0000313" key="4">
    <source>
        <dbReference type="Proteomes" id="UP000324800"/>
    </source>
</evidence>
<accession>A0A5J4UQK8</accession>
<dbReference type="GO" id="GO:1990518">
    <property type="term" value="F:single-stranded 3'-5' DNA helicase activity"/>
    <property type="evidence" value="ECO:0007669"/>
    <property type="project" value="TreeGrafter"/>
</dbReference>